<evidence type="ECO:0000313" key="2">
    <source>
        <dbReference type="EMBL" id="KRM11039.1"/>
    </source>
</evidence>
<comment type="caution">
    <text evidence="2">The sequence shown here is derived from an EMBL/GenBank/DDBJ whole genome shotgun (WGS) entry which is preliminary data.</text>
</comment>
<dbReference type="PATRIC" id="fig|1423743.5.peg.1705"/>
<dbReference type="Pfam" id="PF20316">
    <property type="entry name" value="DUF6612"/>
    <property type="match status" value="1"/>
</dbReference>
<keyword evidence="1" id="KW-0732">Signal</keyword>
<reference evidence="2 3" key="1">
    <citation type="journal article" date="2015" name="Genome Announc.">
        <title>Expanding the biotechnology potential of lactobacilli through comparative genomics of 213 strains and associated genera.</title>
        <authorList>
            <person name="Sun Z."/>
            <person name="Harris H.M."/>
            <person name="McCann A."/>
            <person name="Guo C."/>
            <person name="Argimon S."/>
            <person name="Zhang W."/>
            <person name="Yang X."/>
            <person name="Jeffery I.B."/>
            <person name="Cooney J.C."/>
            <person name="Kagawa T.F."/>
            <person name="Liu W."/>
            <person name="Song Y."/>
            <person name="Salvetti E."/>
            <person name="Wrobel A."/>
            <person name="Rasinkangas P."/>
            <person name="Parkhill J."/>
            <person name="Rea M.C."/>
            <person name="O'Sullivan O."/>
            <person name="Ritari J."/>
            <person name="Douillard F.P."/>
            <person name="Paul Ross R."/>
            <person name="Yang R."/>
            <person name="Briner A.E."/>
            <person name="Felis G.E."/>
            <person name="de Vos W.M."/>
            <person name="Barrangou R."/>
            <person name="Klaenhammer T.R."/>
            <person name="Caufield P.W."/>
            <person name="Cui Y."/>
            <person name="Zhang H."/>
            <person name="O'Toole P.W."/>
        </authorList>
    </citation>
    <scope>NUCLEOTIDE SEQUENCE [LARGE SCALE GENOMIC DNA]</scope>
    <source>
        <strain evidence="2 3">DSM 18382</strain>
    </source>
</reference>
<accession>A0A0R1W0F8</accession>
<name>A0A0R1W0F8_9LACO</name>
<evidence type="ECO:0008006" key="4">
    <source>
        <dbReference type="Google" id="ProtNLM"/>
    </source>
</evidence>
<organism evidence="2 3">
    <name type="scientific">Lentilactobacillus farraginis DSM 18382 = JCM 14108</name>
    <dbReference type="NCBI Taxonomy" id="1423743"/>
    <lineage>
        <taxon>Bacteria</taxon>
        <taxon>Bacillati</taxon>
        <taxon>Bacillota</taxon>
        <taxon>Bacilli</taxon>
        <taxon>Lactobacillales</taxon>
        <taxon>Lactobacillaceae</taxon>
        <taxon>Lentilactobacillus</taxon>
    </lineage>
</organism>
<proteinExistence type="predicted"/>
<feature type="signal peptide" evidence="1">
    <location>
        <begin position="1"/>
        <end position="36"/>
    </location>
</feature>
<gene>
    <name evidence="2" type="ORF">FD41_GL001646</name>
</gene>
<dbReference type="InterPro" id="IPR046720">
    <property type="entry name" value="DUF6612"/>
</dbReference>
<sequence length="267" mass="29355">MTTNHNILKLIWRNFFMKKAMLFVFGVCLLALGGCANTSKVVSKSTDAVDSIKSGQAVVTLKTKSGVGSQQTIDGGTFTLKPFVVALNQSNQSQPTSHYYINKNMLYIQMNKVWYKQPISKNSQLIKNTRSQMSARSAAQILKGIKKDLKLKSNDKTYTLSYDGDSKKATSVAKKVLISQSGKAAEKNADKISVSHLTFKYTVNKKTYLPTKSNIKIQYTSKGEAATTTVSGSYADLNKINKVDVPESVMTQAKKFPASLAKYMGTD</sequence>
<dbReference type="AlphaFoldDB" id="A0A0R1W0F8"/>
<dbReference type="Proteomes" id="UP000051966">
    <property type="component" value="Unassembled WGS sequence"/>
</dbReference>
<dbReference type="EMBL" id="AZFY01000026">
    <property type="protein sequence ID" value="KRM11039.1"/>
    <property type="molecule type" value="Genomic_DNA"/>
</dbReference>
<feature type="chain" id="PRO_5039528168" description="Lipoprotein" evidence="1">
    <location>
        <begin position="37"/>
        <end position="267"/>
    </location>
</feature>
<evidence type="ECO:0000313" key="3">
    <source>
        <dbReference type="Proteomes" id="UP000051966"/>
    </source>
</evidence>
<protein>
    <recommendedName>
        <fullName evidence="4">Lipoprotein</fullName>
    </recommendedName>
</protein>
<keyword evidence="3" id="KW-1185">Reference proteome</keyword>
<evidence type="ECO:0000256" key="1">
    <source>
        <dbReference type="SAM" id="SignalP"/>
    </source>
</evidence>